<dbReference type="RefSeq" id="WP_407340926.1">
    <property type="nucleotide sequence ID" value="NZ_CP136862.1"/>
</dbReference>
<evidence type="ECO:0000256" key="8">
    <source>
        <dbReference type="ARBA" id="ARBA00022989"/>
    </source>
</evidence>
<organism evidence="21 22">
    <name type="scientific">Methylocapsa polymorpha</name>
    <dbReference type="NCBI Taxonomy" id="3080828"/>
    <lineage>
        <taxon>Bacteria</taxon>
        <taxon>Pseudomonadati</taxon>
        <taxon>Pseudomonadota</taxon>
        <taxon>Alphaproteobacteria</taxon>
        <taxon>Hyphomicrobiales</taxon>
        <taxon>Beijerinckiaceae</taxon>
        <taxon>Methylocapsa</taxon>
    </lineage>
</organism>
<keyword evidence="7 18" id="KW-0375">Hydrogen ion transport</keyword>
<evidence type="ECO:0000313" key="22">
    <source>
        <dbReference type="Proteomes" id="UP001626536"/>
    </source>
</evidence>
<keyword evidence="9 18" id="KW-0406">Ion transport</keyword>
<evidence type="ECO:0000256" key="17">
    <source>
        <dbReference type="ARBA" id="ARBA00033165"/>
    </source>
</evidence>
<keyword evidence="8 20" id="KW-1133">Transmembrane helix</keyword>
<keyword evidence="5 18" id="KW-0138">CF(0)</keyword>
<evidence type="ECO:0000256" key="18">
    <source>
        <dbReference type="RuleBase" id="RU003848"/>
    </source>
</evidence>
<evidence type="ECO:0000256" key="12">
    <source>
        <dbReference type="ARBA" id="ARBA00025198"/>
    </source>
</evidence>
<evidence type="ECO:0000256" key="19">
    <source>
        <dbReference type="SAM" id="MobiDB-lite"/>
    </source>
</evidence>
<comment type="similarity">
    <text evidence="2 18">Belongs to the ATPase B chain family.</text>
</comment>
<evidence type="ECO:0000256" key="6">
    <source>
        <dbReference type="ARBA" id="ARBA00022692"/>
    </source>
</evidence>
<keyword evidence="4" id="KW-1003">Cell membrane</keyword>
<comment type="function">
    <text evidence="12">F(1)F(0) ATP synthase produces ATP from ADP in the presence of a proton or sodium gradient. F-type ATPases consist of two structural domains, F(1) containing the extramembraneous catalytic core and F(0) containing the membrane proton channel, linked together by a central stalk and a peripheral stalk. During catalysis, ATP synthesis in the catalytic domain of F(1) is coupled via a rotary mechanism of the central stalk subunits to proton translocation.</text>
</comment>
<evidence type="ECO:0000256" key="11">
    <source>
        <dbReference type="ARBA" id="ARBA00023310"/>
    </source>
</evidence>
<evidence type="ECO:0000256" key="2">
    <source>
        <dbReference type="ARBA" id="ARBA00005513"/>
    </source>
</evidence>
<comment type="subunit">
    <text evidence="14">F-type ATPases have 2 components, F(1) - the catalytic core - and F(0) - the membrane proton channel. F(1) has five subunits: alpha(3), beta(3), gamma(1), delta(1), epsilon(1). F(0) has three main subunits: a(1), b(2) and c(10-14). The alpha and beta chains form an alternating ring which encloses part of the gamma chain. F(1) is attached to F(0) by a central stalk formed by the gamma and epsilon chains, while a peripheral stalk is formed by the delta and b chains.</text>
</comment>
<evidence type="ECO:0000256" key="15">
    <source>
        <dbReference type="ARBA" id="ARBA00029748"/>
    </source>
</evidence>
<dbReference type="CDD" id="cd06503">
    <property type="entry name" value="ATP-synt_Fo_b"/>
    <property type="match status" value="1"/>
</dbReference>
<proteinExistence type="inferred from homology"/>
<evidence type="ECO:0000256" key="20">
    <source>
        <dbReference type="SAM" id="Phobius"/>
    </source>
</evidence>
<dbReference type="InterPro" id="IPR050059">
    <property type="entry name" value="ATP_synthase_B_chain"/>
</dbReference>
<reference evidence="21 22" key="1">
    <citation type="submission" date="2023-10" db="EMBL/GenBank/DDBJ databases">
        <title>Novel methanotroph of the genus Methylocapsa from a subarctic wetland.</title>
        <authorList>
            <person name="Belova S.E."/>
            <person name="Oshkin I.Y."/>
            <person name="Miroshnikov K."/>
            <person name="Dedysh S.N."/>
        </authorList>
    </citation>
    <scope>NUCLEOTIDE SEQUENCE [LARGE SCALE GENOMIC DNA]</scope>
    <source>
        <strain evidence="21 22">RX1</strain>
    </source>
</reference>
<evidence type="ECO:0000256" key="16">
    <source>
        <dbReference type="ARBA" id="ARBA00030281"/>
    </source>
</evidence>
<name>A0ABZ0HWP1_9HYPH</name>
<evidence type="ECO:0000256" key="14">
    <source>
        <dbReference type="ARBA" id="ARBA00025830"/>
    </source>
</evidence>
<dbReference type="PANTHER" id="PTHR33445:SF2">
    <property type="entry name" value="ATP SYNTHASE SUBUNIT B', CHLOROPLASTIC"/>
    <property type="match status" value="1"/>
</dbReference>
<dbReference type="PANTHER" id="PTHR33445">
    <property type="entry name" value="ATP SYNTHASE SUBUNIT B', CHLOROPLASTIC"/>
    <property type="match status" value="1"/>
</dbReference>
<evidence type="ECO:0000256" key="1">
    <source>
        <dbReference type="ARBA" id="ARBA00004377"/>
    </source>
</evidence>
<evidence type="ECO:0000256" key="13">
    <source>
        <dbReference type="ARBA" id="ARBA00025614"/>
    </source>
</evidence>
<sequence length="141" mass="15609">MRFDWWTFGLQTINFAVLVWLLHRFLYKPVLRIIDARRAEVEGQFAEASAAEAKAKNELAAIEAERAGIAGEHEAALKTAAAQAEEAARRGALRPKPTPTPSSTGRARRSLRSAARRFPKRGNRLSISGSTSRAACLRRRP</sequence>
<dbReference type="Proteomes" id="UP001626536">
    <property type="component" value="Chromosome"/>
</dbReference>
<evidence type="ECO:0000256" key="4">
    <source>
        <dbReference type="ARBA" id="ARBA00022475"/>
    </source>
</evidence>
<evidence type="ECO:0000313" key="21">
    <source>
        <dbReference type="EMBL" id="WOJ91330.1"/>
    </source>
</evidence>
<keyword evidence="6 18" id="KW-0812">Transmembrane</keyword>
<keyword evidence="3 18" id="KW-0813">Transport</keyword>
<keyword evidence="10 20" id="KW-0472">Membrane</keyword>
<comment type="subcellular location">
    <subcellularLocation>
        <location evidence="1">Cell inner membrane</location>
        <topology evidence="1">Single-pass membrane protein</topology>
    </subcellularLocation>
</comment>
<comment type="function">
    <text evidence="13">Component of the F(0) channel, it forms part of the peripheral stalk, linking F(1) to F(0). The b'-subunit is a diverged and duplicated form of b found in plants and photosynthetic bacteria.</text>
</comment>
<dbReference type="Pfam" id="PF00430">
    <property type="entry name" value="ATP-synt_B"/>
    <property type="match status" value="1"/>
</dbReference>
<feature type="transmembrane region" description="Helical" evidence="20">
    <location>
        <begin position="6"/>
        <end position="27"/>
    </location>
</feature>
<dbReference type="EMBL" id="CP136862">
    <property type="protein sequence ID" value="WOJ91330.1"/>
    <property type="molecule type" value="Genomic_DNA"/>
</dbReference>
<evidence type="ECO:0000256" key="3">
    <source>
        <dbReference type="ARBA" id="ARBA00022448"/>
    </source>
</evidence>
<keyword evidence="22" id="KW-1185">Reference proteome</keyword>
<evidence type="ECO:0000256" key="5">
    <source>
        <dbReference type="ARBA" id="ARBA00022547"/>
    </source>
</evidence>
<evidence type="ECO:0000256" key="7">
    <source>
        <dbReference type="ARBA" id="ARBA00022781"/>
    </source>
</evidence>
<evidence type="ECO:0000256" key="10">
    <source>
        <dbReference type="ARBA" id="ARBA00023136"/>
    </source>
</evidence>
<evidence type="ECO:0000256" key="9">
    <source>
        <dbReference type="ARBA" id="ARBA00023065"/>
    </source>
</evidence>
<dbReference type="InterPro" id="IPR002146">
    <property type="entry name" value="ATP_synth_b/b'su_bac/chlpt"/>
</dbReference>
<protein>
    <recommendedName>
        <fullName evidence="17">ATP synthase F(0) sector subunit b 2</fullName>
    </recommendedName>
    <alternativeName>
        <fullName evidence="15">ATPase subunit I 2</fullName>
    </alternativeName>
    <alternativeName>
        <fullName evidence="16">F-type ATPase subunit b 2</fullName>
    </alternativeName>
</protein>
<keyword evidence="11" id="KW-0066">ATP synthesis</keyword>
<accession>A0ABZ0HWP1</accession>
<gene>
    <name evidence="21" type="ORF">RZS28_08775</name>
</gene>
<feature type="compositionally biased region" description="Basic residues" evidence="19">
    <location>
        <begin position="106"/>
        <end position="123"/>
    </location>
</feature>
<feature type="region of interest" description="Disordered" evidence="19">
    <location>
        <begin position="79"/>
        <end position="141"/>
    </location>
</feature>